<gene>
    <name evidence="14" type="primary">yme2</name>
    <name evidence="14" type="ORF">A0J61_01995</name>
</gene>
<dbReference type="SUPFAM" id="SSF54928">
    <property type="entry name" value="RNA-binding domain, RBD"/>
    <property type="match status" value="1"/>
</dbReference>
<evidence type="ECO:0000256" key="6">
    <source>
        <dbReference type="ARBA" id="ARBA00022989"/>
    </source>
</evidence>
<evidence type="ECO:0000256" key="8">
    <source>
        <dbReference type="ARBA" id="ARBA00023136"/>
    </source>
</evidence>
<evidence type="ECO:0000256" key="7">
    <source>
        <dbReference type="ARBA" id="ARBA00023128"/>
    </source>
</evidence>
<name>A0A1C7NLH6_9FUNG</name>
<feature type="coiled-coil region" evidence="11">
    <location>
        <begin position="775"/>
        <end position="802"/>
    </location>
</feature>
<keyword evidence="5 10" id="KW-0999">Mitochondrion inner membrane</keyword>
<evidence type="ECO:0000256" key="4">
    <source>
        <dbReference type="ARBA" id="ARBA00022692"/>
    </source>
</evidence>
<keyword evidence="15" id="KW-1185">Reference proteome</keyword>
<dbReference type="InParanoid" id="A0A1C7NLH6"/>
<dbReference type="GO" id="GO:0005743">
    <property type="term" value="C:mitochondrial inner membrane"/>
    <property type="evidence" value="ECO:0007669"/>
    <property type="project" value="UniProtKB-SubCell"/>
</dbReference>
<evidence type="ECO:0000256" key="2">
    <source>
        <dbReference type="ARBA" id="ARBA00010320"/>
    </source>
</evidence>
<evidence type="ECO:0000256" key="11">
    <source>
        <dbReference type="SAM" id="Coils"/>
    </source>
</evidence>
<feature type="compositionally biased region" description="Basic and acidic residues" evidence="12">
    <location>
        <begin position="514"/>
        <end position="529"/>
    </location>
</feature>
<accession>A0A1C7NLH6</accession>
<feature type="region of interest" description="Disordered" evidence="12">
    <location>
        <begin position="514"/>
        <end position="536"/>
    </location>
</feature>
<comment type="function">
    <text evidence="9 10">Plays a role in maintaining the mitochondrial genome and in controlling the mtDNA escape. Involved in the regulation of mtDNA nucleotide structure and number. May have a dispensable role in early maturation of pre-rRNA.</text>
</comment>
<comment type="caution">
    <text evidence="14">The sequence shown here is derived from an EMBL/GenBank/DDBJ whole genome shotgun (WGS) entry which is preliminary data.</text>
</comment>
<dbReference type="SUPFAM" id="SSF52540">
    <property type="entry name" value="P-loop containing nucleoside triphosphate hydrolases"/>
    <property type="match status" value="1"/>
</dbReference>
<comment type="similarity">
    <text evidence="2 10">Belongs to the YME2 family.</text>
</comment>
<dbReference type="FunCoup" id="A0A1C7NLH6">
    <property type="interactions" value="8"/>
</dbReference>
<dbReference type="Proteomes" id="UP000093000">
    <property type="component" value="Unassembled WGS sequence"/>
</dbReference>
<dbReference type="PANTHER" id="PTHR32198:SF2">
    <property type="entry name" value="MITOCHONDRIAL ESCAPE PROTEIN 2"/>
    <property type="match status" value="1"/>
</dbReference>
<evidence type="ECO:0000256" key="1">
    <source>
        <dbReference type="ARBA" id="ARBA00004434"/>
    </source>
</evidence>
<dbReference type="InterPro" id="IPR035979">
    <property type="entry name" value="RBD_domain_sf"/>
</dbReference>
<dbReference type="PANTHER" id="PTHR32198">
    <property type="entry name" value="MITOCHONDRIAL ESCAPE PROTEIN 2"/>
    <property type="match status" value="1"/>
</dbReference>
<reference evidence="14 15" key="1">
    <citation type="submission" date="2016-03" db="EMBL/GenBank/DDBJ databases">
        <title>Choanephora cucurbitarum.</title>
        <authorList>
            <person name="Min B."/>
            <person name="Park H."/>
            <person name="Park J.-H."/>
            <person name="Shin H.-D."/>
            <person name="Choi I.-G."/>
        </authorList>
    </citation>
    <scope>NUCLEOTIDE SEQUENCE [LARGE SCALE GENOMIC DNA]</scope>
    <source>
        <strain evidence="14 15">KUS-F28377</strain>
    </source>
</reference>
<keyword evidence="7 10" id="KW-0496">Mitochondrion</keyword>
<dbReference type="STRING" id="101091.A0A1C7NLH6"/>
<dbReference type="InterPro" id="IPR039627">
    <property type="entry name" value="Yme2_C"/>
</dbReference>
<sequence>MLSRIQTRTWSSRRSCTILSKQQSSCFQTNFSPRIRSFKTFSAHLQAGEGKIAIDKSSLEGSYSQQTAQLYLDNVFPLKVHSFDIRQMFFRDSKSFLESKAHQAIPSDDLPYEFAIKEIIARTKDGGAIVTFTFKSTDGQKLNVAKEIVDKINHHVTTNNIVAPFNFQSVRAFLVKGQPFLEDILARYPTQRLRIEFQGPAVHVETLYHQLRPYGKLFDLAIYPNPITAKDPARYAMAYFTRMRHATSARNCLHGHVVEGTRLNVLYERQLRTNVVKDWLVNHPRITVPAVAAIFAGITYVVFDPIRVFFITSKVTQRFNPEEYALYRWLRRETWARLLPVGASRDVAMEQSQSLWADDVEKIEKLKSWLAESPETFVLITGHKGSGKSALVKSAIQDRKNKLFIDCEELATARNQSEMTKGLAKEVGYFPVFTWAASMSGMFDTMIAATTGQKTSFSSSPDSQMKDILETVAIALREIVPNEKEARRRAEENKHHVTLLSHIKHVVLDLIGKEDTPEKTRSNHPQDGEKEGDDSDELTEKLIPIVVIDNYMYRETAKNAKLWEELAEWASLLIENEIAHVVFVSSNAGVMKTLGKALPGKSFSSIALSDAPLEMAMSFIKKQLDSEIDDPELPKVVSALGGRLTELELLVQKMKMNMDAKTAFEDIVARNLIEIRKYGFGDSTECDSKLEWTAPQFWTIVKLLSEKKHINYDELKWSPVFNGSEGPLKAMERAELIIIVQKEGRSHSIRPGKPVYYTVFDRLMADTIFNASMEIESNMALKKQSEENMAKLEDNINKLTHINAPSKLPKEIEARVQFLLTKVASCQKSIEEYDTNIKKAKEIITQAWAEELSGPSQPKQEKKRGFFFF</sequence>
<keyword evidence="11" id="KW-0175">Coiled coil</keyword>
<keyword evidence="6" id="KW-1133">Transmembrane helix</keyword>
<dbReference type="InterPro" id="IPR027417">
    <property type="entry name" value="P-loop_NTPase"/>
</dbReference>
<dbReference type="GO" id="GO:0003723">
    <property type="term" value="F:RNA binding"/>
    <property type="evidence" value="ECO:0007669"/>
    <property type="project" value="UniProtKB-UniRule"/>
</dbReference>
<evidence type="ECO:0000259" key="13">
    <source>
        <dbReference type="Pfam" id="PF10443"/>
    </source>
</evidence>
<keyword evidence="10" id="KW-0507">mRNA processing</keyword>
<evidence type="ECO:0000313" key="15">
    <source>
        <dbReference type="Proteomes" id="UP000093000"/>
    </source>
</evidence>
<dbReference type="EMBL" id="LUGH01000070">
    <property type="protein sequence ID" value="OBZ89957.1"/>
    <property type="molecule type" value="Genomic_DNA"/>
</dbReference>
<organism evidence="14 15">
    <name type="scientific">Choanephora cucurbitarum</name>
    <dbReference type="NCBI Taxonomy" id="101091"/>
    <lineage>
        <taxon>Eukaryota</taxon>
        <taxon>Fungi</taxon>
        <taxon>Fungi incertae sedis</taxon>
        <taxon>Mucoromycota</taxon>
        <taxon>Mucoromycotina</taxon>
        <taxon>Mucoromycetes</taxon>
        <taxon>Mucorales</taxon>
        <taxon>Mucorineae</taxon>
        <taxon>Choanephoraceae</taxon>
        <taxon>Choanephoroideae</taxon>
        <taxon>Choanephora</taxon>
    </lineage>
</organism>
<evidence type="ECO:0000256" key="5">
    <source>
        <dbReference type="ARBA" id="ARBA00022792"/>
    </source>
</evidence>
<keyword evidence="4" id="KW-0812">Transmembrane</keyword>
<evidence type="ECO:0000256" key="10">
    <source>
        <dbReference type="RuleBase" id="RU367108"/>
    </source>
</evidence>
<evidence type="ECO:0000313" key="14">
    <source>
        <dbReference type="EMBL" id="OBZ89957.1"/>
    </source>
</evidence>
<dbReference type="InterPro" id="IPR018850">
    <property type="entry name" value="Mt_escape_2_C"/>
</dbReference>
<dbReference type="Pfam" id="PF10443">
    <property type="entry name" value="RNA12"/>
    <property type="match status" value="1"/>
</dbReference>
<evidence type="ECO:0000256" key="12">
    <source>
        <dbReference type="SAM" id="MobiDB-lite"/>
    </source>
</evidence>
<feature type="domain" description="Mitochondrial escape protein 2 C-terminal" evidence="13">
    <location>
        <begin position="361"/>
        <end position="801"/>
    </location>
</feature>
<dbReference type="GO" id="GO:0006397">
    <property type="term" value="P:mRNA processing"/>
    <property type="evidence" value="ECO:0007669"/>
    <property type="project" value="UniProtKB-UniRule"/>
</dbReference>
<dbReference type="Gene3D" id="3.40.50.300">
    <property type="entry name" value="P-loop containing nucleotide triphosphate hydrolases"/>
    <property type="match status" value="1"/>
</dbReference>
<proteinExistence type="inferred from homology"/>
<evidence type="ECO:0000256" key="9">
    <source>
        <dbReference type="ARBA" id="ARBA00025276"/>
    </source>
</evidence>
<dbReference type="AlphaFoldDB" id="A0A1C7NLH6"/>
<dbReference type="OrthoDB" id="10267654at2759"/>
<evidence type="ECO:0000256" key="3">
    <source>
        <dbReference type="ARBA" id="ARBA00020222"/>
    </source>
</evidence>
<comment type="subcellular location">
    <subcellularLocation>
        <location evidence="1 10">Mitochondrion inner membrane</location>
        <topology evidence="1 10">Single-pass membrane protein</topology>
    </subcellularLocation>
</comment>
<keyword evidence="10" id="KW-0694">RNA-binding</keyword>
<keyword evidence="8" id="KW-0472">Membrane</keyword>
<protein>
    <recommendedName>
        <fullName evidence="3 10">Mitochondrial escape protein 2</fullName>
    </recommendedName>
</protein>